<accession>A0A0W8F8W4</accession>
<dbReference type="InterPro" id="IPR001646">
    <property type="entry name" value="5peptide_repeat"/>
</dbReference>
<sequence length="337" mass="38824">MVDSLLMIKAEEIHKRIEEGKPVEYENVIIYGDLDLHNLDLPLNRNKRKIVESIIKIEYSVIKGNVFFDHSAFQGLVDFDGTVFSQAANFSDSFFQEDAGFSQAQFHGEANFSRAHFTTEANFSRARFNDGDFGRAKFHRSFHLSNARVYTLRLSDAIFEEDASIHLKDLNYNRIVVRWNTIREHLPYNGSVYLTLIKNFRNLEQFEDEDDCYYQYRKEKHARTTKAFPRIIDRLAWLSCGYGVRPSHTVILSLSLIILFTAIFWGAHALQPSASASPGSSISINDAFYFSSMWFLGRAPQNISIIEGFEFLTVFETLAGWLLMALFLVTMSKVMLR</sequence>
<dbReference type="Pfam" id="PF13576">
    <property type="entry name" value="Pentapeptide_3"/>
    <property type="match status" value="1"/>
</dbReference>
<reference evidence="2" key="1">
    <citation type="journal article" date="2015" name="Proc. Natl. Acad. Sci. U.S.A.">
        <title>Networks of energetic and metabolic interactions define dynamics in microbial communities.</title>
        <authorList>
            <person name="Embree M."/>
            <person name="Liu J.K."/>
            <person name="Al-Bassam M.M."/>
            <person name="Zengler K."/>
        </authorList>
    </citation>
    <scope>NUCLEOTIDE SEQUENCE</scope>
</reference>
<dbReference type="AlphaFoldDB" id="A0A0W8F8W4"/>
<evidence type="ECO:0000256" key="1">
    <source>
        <dbReference type="SAM" id="Phobius"/>
    </source>
</evidence>
<keyword evidence="1" id="KW-0812">Transmembrane</keyword>
<organism evidence="2">
    <name type="scientific">hydrocarbon metagenome</name>
    <dbReference type="NCBI Taxonomy" id="938273"/>
    <lineage>
        <taxon>unclassified sequences</taxon>
        <taxon>metagenomes</taxon>
        <taxon>ecological metagenomes</taxon>
    </lineage>
</organism>
<proteinExistence type="predicted"/>
<dbReference type="EMBL" id="LNQE01001452">
    <property type="protein sequence ID" value="KUG17292.1"/>
    <property type="molecule type" value="Genomic_DNA"/>
</dbReference>
<dbReference type="Gene3D" id="2.160.20.80">
    <property type="entry name" value="E3 ubiquitin-protein ligase SopA"/>
    <property type="match status" value="1"/>
</dbReference>
<keyword evidence="1" id="KW-1133">Transmembrane helix</keyword>
<keyword evidence="1" id="KW-0472">Membrane</keyword>
<name>A0A0W8F8W4_9ZZZZ</name>
<protein>
    <recommendedName>
        <fullName evidence="3">Potassium channel domain-containing protein</fullName>
    </recommendedName>
</protein>
<evidence type="ECO:0008006" key="3">
    <source>
        <dbReference type="Google" id="ProtNLM"/>
    </source>
</evidence>
<feature type="transmembrane region" description="Helical" evidence="1">
    <location>
        <begin position="318"/>
        <end position="336"/>
    </location>
</feature>
<comment type="caution">
    <text evidence="2">The sequence shown here is derived from an EMBL/GenBank/DDBJ whole genome shotgun (WGS) entry which is preliminary data.</text>
</comment>
<evidence type="ECO:0000313" key="2">
    <source>
        <dbReference type="EMBL" id="KUG17292.1"/>
    </source>
</evidence>
<feature type="transmembrane region" description="Helical" evidence="1">
    <location>
        <begin position="250"/>
        <end position="270"/>
    </location>
</feature>
<gene>
    <name evidence="2" type="ORF">ASZ90_013015</name>
</gene>